<feature type="transmembrane region" description="Helical" evidence="1">
    <location>
        <begin position="45"/>
        <end position="68"/>
    </location>
</feature>
<evidence type="ECO:0000256" key="1">
    <source>
        <dbReference type="SAM" id="Phobius"/>
    </source>
</evidence>
<accession>A0AAW4PIX7</accession>
<keyword evidence="1" id="KW-0812">Transmembrane</keyword>
<comment type="caution">
    <text evidence="2">The sequence shown here is derived from an EMBL/GenBank/DDBJ whole genome shotgun (WGS) entry which is preliminary data.</text>
</comment>
<reference evidence="2 3" key="1">
    <citation type="submission" date="2021-06" db="EMBL/GenBank/DDBJ databases">
        <title>Halomicroarcula sp. a new haloarchaeum isolated from saline soil.</title>
        <authorList>
            <person name="Duran-Viseras A."/>
            <person name="Sanchez-Porro C."/>
            <person name="Ventosa A."/>
        </authorList>
    </citation>
    <scope>NUCLEOTIDE SEQUENCE [LARGE SCALE GENOMIC DNA]</scope>
    <source>
        <strain evidence="2 3">F27</strain>
    </source>
</reference>
<dbReference type="EMBL" id="RKLT01000016">
    <property type="protein sequence ID" value="MBX0297245.1"/>
    <property type="molecule type" value="Genomic_DNA"/>
</dbReference>
<dbReference type="Pfam" id="PF24365">
    <property type="entry name" value="DUF7521"/>
    <property type="match status" value="1"/>
</dbReference>
<keyword evidence="3" id="KW-1185">Reference proteome</keyword>
<name>A0AAW4PIX7_9EURY</name>
<evidence type="ECO:0000313" key="2">
    <source>
        <dbReference type="EMBL" id="MBX0297245.1"/>
    </source>
</evidence>
<dbReference type="InterPro" id="IPR055943">
    <property type="entry name" value="DUF7521"/>
</dbReference>
<dbReference type="AlphaFoldDB" id="A0AAW4PIX7"/>
<evidence type="ECO:0008006" key="4">
    <source>
        <dbReference type="Google" id="ProtNLM"/>
    </source>
</evidence>
<keyword evidence="1" id="KW-1133">Transmembrane helix</keyword>
<dbReference type="Proteomes" id="UP001430455">
    <property type="component" value="Unassembled WGS sequence"/>
</dbReference>
<sequence length="97" mass="9911">MALGLLLLDLFSIALISRGLTAIVGFFVASLAYRGYRRNDSAKMRALAVGIALLTTGVFVAVGLADVAGAGTGLILFVRGLVTVAGLGVVLYALVVD</sequence>
<proteinExistence type="predicted"/>
<organism evidence="2 3">
    <name type="scientific">Haloarcula nitratireducens</name>
    <dbReference type="NCBI Taxonomy" id="2487749"/>
    <lineage>
        <taxon>Archaea</taxon>
        <taxon>Methanobacteriati</taxon>
        <taxon>Methanobacteriota</taxon>
        <taxon>Stenosarchaea group</taxon>
        <taxon>Halobacteria</taxon>
        <taxon>Halobacteriales</taxon>
        <taxon>Haloarculaceae</taxon>
        <taxon>Haloarcula</taxon>
    </lineage>
</organism>
<feature type="transmembrane region" description="Helical" evidence="1">
    <location>
        <begin position="74"/>
        <end position="95"/>
    </location>
</feature>
<feature type="transmembrane region" description="Helical" evidence="1">
    <location>
        <begin position="6"/>
        <end position="33"/>
    </location>
</feature>
<keyword evidence="1" id="KW-0472">Membrane</keyword>
<gene>
    <name evidence="2" type="ORF">EGH23_20415</name>
</gene>
<evidence type="ECO:0000313" key="3">
    <source>
        <dbReference type="Proteomes" id="UP001430455"/>
    </source>
</evidence>
<protein>
    <recommendedName>
        <fullName evidence="4">YapH protein</fullName>
    </recommendedName>
</protein>
<dbReference type="RefSeq" id="WP_220581834.1">
    <property type="nucleotide sequence ID" value="NZ_RKLT01000016.1"/>
</dbReference>